<dbReference type="PANTHER" id="PTHR42745">
    <property type="match status" value="1"/>
</dbReference>
<dbReference type="InterPro" id="IPR035474">
    <property type="entry name" value="SIS_Kpsf"/>
</dbReference>
<evidence type="ECO:0000256" key="1">
    <source>
        <dbReference type="ARBA" id="ARBA00008165"/>
    </source>
</evidence>
<evidence type="ECO:0000256" key="4">
    <source>
        <dbReference type="PIRNR" id="PIRNR004692"/>
    </source>
</evidence>
<dbReference type="InterPro" id="IPR000644">
    <property type="entry name" value="CBS_dom"/>
</dbReference>
<gene>
    <name evidence="8" type="primary">kpsF</name>
    <name evidence="8" type="ORF">GETHED_10220</name>
</gene>
<evidence type="ECO:0000256" key="3">
    <source>
        <dbReference type="ARBA" id="ARBA00023122"/>
    </source>
</evidence>
<protein>
    <submittedName>
        <fullName evidence="8">Arabinose 5-phosphate isomerase</fullName>
    </submittedName>
</protein>
<sequence>MTDENQVAGAAEAGQAVLEAAQAALMELRDSWNQAQVDAWCTSVLERSGRVVLTGMGKSGLVAQKVAATLASTGCPSLFLHPAEALHGDLGMVTREDSVLALSNSGESEEVVRLLPSLVRLGIPMAAITARPDSSLGQAAHWTFTYRLPQGEGCPLDLAPMASTTLQLIWGDLLAASLMSRRGFTRDHFALNHPAGSLGAKLMKVKALMHTSWPSVSASSALTDVLRAMTGGRLGMTSVMDGPKLLGVITDGDLRRALEGAEREGRNPLDLRAEQIMTRSPAMIGEEALALEAAGDMEARKITFLLVGKPEQPVGLIHIHDLLTAKVL</sequence>
<evidence type="ECO:0000313" key="8">
    <source>
        <dbReference type="EMBL" id="GLH66658.1"/>
    </source>
</evidence>
<dbReference type="GO" id="GO:0016853">
    <property type="term" value="F:isomerase activity"/>
    <property type="evidence" value="ECO:0007669"/>
    <property type="project" value="UniProtKB-KW"/>
</dbReference>
<dbReference type="InterPro" id="IPR050986">
    <property type="entry name" value="GutQ/KpsF_isomerases"/>
</dbReference>
<keyword evidence="3 5" id="KW-0129">CBS domain</keyword>
<feature type="domain" description="SIS" evidence="7">
    <location>
        <begin position="41"/>
        <end position="184"/>
    </location>
</feature>
<dbReference type="CDD" id="cd04604">
    <property type="entry name" value="CBS_pair_SIS_assoc"/>
    <property type="match status" value="1"/>
</dbReference>
<keyword evidence="2" id="KW-0677">Repeat</keyword>
<evidence type="ECO:0000259" key="6">
    <source>
        <dbReference type="PROSITE" id="PS51371"/>
    </source>
</evidence>
<dbReference type="PROSITE" id="PS51371">
    <property type="entry name" value="CBS"/>
    <property type="match status" value="1"/>
</dbReference>
<reference evidence="8" key="1">
    <citation type="journal article" date="2023" name="Antonie Van Leeuwenhoek">
        <title>Mesoterricola silvestris gen. nov., sp. nov., Mesoterricola sediminis sp. nov., Geothrix oryzae sp. nov., Geothrix edaphica sp. nov., Geothrix rubra sp. nov., and Geothrix limicola sp. nov., six novel members of Acidobacteriota isolated from soils.</title>
        <authorList>
            <person name="Itoh H."/>
            <person name="Sugisawa Y."/>
            <person name="Mise K."/>
            <person name="Xu Z."/>
            <person name="Kuniyasu M."/>
            <person name="Ushijima N."/>
            <person name="Kawano K."/>
            <person name="Kobayashi E."/>
            <person name="Shiratori Y."/>
            <person name="Masuda Y."/>
            <person name="Senoo K."/>
        </authorList>
    </citation>
    <scope>NUCLEOTIDE SEQUENCE</scope>
    <source>
        <strain evidence="8">Red802</strain>
    </source>
</reference>
<keyword evidence="8" id="KW-0413">Isomerase</keyword>
<dbReference type="Pfam" id="PF01380">
    <property type="entry name" value="SIS"/>
    <property type="match status" value="1"/>
</dbReference>
<keyword evidence="9" id="KW-1185">Reference proteome</keyword>
<dbReference type="PANTHER" id="PTHR42745:SF1">
    <property type="entry name" value="ARABINOSE 5-PHOSPHATE ISOMERASE KDSD"/>
    <property type="match status" value="1"/>
</dbReference>
<evidence type="ECO:0000256" key="2">
    <source>
        <dbReference type="ARBA" id="ARBA00022737"/>
    </source>
</evidence>
<feature type="domain" description="CBS" evidence="6">
    <location>
        <begin position="209"/>
        <end position="269"/>
    </location>
</feature>
<dbReference type="PIRSF" id="PIRSF004692">
    <property type="entry name" value="KdsD_KpsF"/>
    <property type="match status" value="1"/>
</dbReference>
<comment type="caution">
    <text evidence="8">The sequence shown here is derived from an EMBL/GenBank/DDBJ whole genome shotgun (WGS) entry which is preliminary data.</text>
</comment>
<dbReference type="PROSITE" id="PS51464">
    <property type="entry name" value="SIS"/>
    <property type="match status" value="1"/>
</dbReference>
<dbReference type="InterPro" id="IPR004800">
    <property type="entry name" value="KdsD/KpsF-type"/>
</dbReference>
<dbReference type="InterPro" id="IPR046348">
    <property type="entry name" value="SIS_dom_sf"/>
</dbReference>
<dbReference type="Gene3D" id="3.10.580.10">
    <property type="entry name" value="CBS-domain"/>
    <property type="match status" value="1"/>
</dbReference>
<dbReference type="NCBIfam" id="TIGR00393">
    <property type="entry name" value="kpsF"/>
    <property type="match status" value="1"/>
</dbReference>
<dbReference type="Proteomes" id="UP001165044">
    <property type="component" value="Unassembled WGS sequence"/>
</dbReference>
<dbReference type="RefSeq" id="WP_285607118.1">
    <property type="nucleotide sequence ID" value="NZ_BSDC01000001.1"/>
</dbReference>
<dbReference type="EMBL" id="BSDC01000001">
    <property type="protein sequence ID" value="GLH66658.1"/>
    <property type="molecule type" value="Genomic_DNA"/>
</dbReference>
<dbReference type="CDD" id="cd05014">
    <property type="entry name" value="SIS_Kpsf"/>
    <property type="match status" value="1"/>
</dbReference>
<comment type="similarity">
    <text evidence="1 4">Belongs to the SIS family. GutQ/KpsF subfamily.</text>
</comment>
<name>A0ABQ5PWK2_9BACT</name>
<dbReference type="SUPFAM" id="SSF53697">
    <property type="entry name" value="SIS domain"/>
    <property type="match status" value="1"/>
</dbReference>
<evidence type="ECO:0000313" key="9">
    <source>
        <dbReference type="Proteomes" id="UP001165044"/>
    </source>
</evidence>
<evidence type="ECO:0000256" key="5">
    <source>
        <dbReference type="PROSITE-ProRule" id="PRU00703"/>
    </source>
</evidence>
<proteinExistence type="inferred from homology"/>
<accession>A0ABQ5PWK2</accession>
<evidence type="ECO:0000259" key="7">
    <source>
        <dbReference type="PROSITE" id="PS51464"/>
    </source>
</evidence>
<dbReference type="Gene3D" id="3.40.50.10490">
    <property type="entry name" value="Glucose-6-phosphate isomerase like protein, domain 1"/>
    <property type="match status" value="1"/>
</dbReference>
<dbReference type="SUPFAM" id="SSF54631">
    <property type="entry name" value="CBS-domain pair"/>
    <property type="match status" value="1"/>
</dbReference>
<dbReference type="InterPro" id="IPR046342">
    <property type="entry name" value="CBS_dom_sf"/>
</dbReference>
<dbReference type="InterPro" id="IPR001347">
    <property type="entry name" value="SIS_dom"/>
</dbReference>
<dbReference type="Pfam" id="PF00571">
    <property type="entry name" value="CBS"/>
    <property type="match status" value="2"/>
</dbReference>
<organism evidence="8 9">
    <name type="scientific">Geothrix edaphica</name>
    <dbReference type="NCBI Taxonomy" id="2927976"/>
    <lineage>
        <taxon>Bacteria</taxon>
        <taxon>Pseudomonadati</taxon>
        <taxon>Acidobacteriota</taxon>
        <taxon>Holophagae</taxon>
        <taxon>Holophagales</taxon>
        <taxon>Holophagaceae</taxon>
        <taxon>Geothrix</taxon>
    </lineage>
</organism>